<protein>
    <submittedName>
        <fullName evidence="3">Uncharacterized protein</fullName>
    </submittedName>
</protein>
<feature type="transmembrane region" description="Helical" evidence="2">
    <location>
        <begin position="53"/>
        <end position="74"/>
    </location>
</feature>
<proteinExistence type="predicted"/>
<dbReference type="AlphaFoldDB" id="A0A7M4DZT4"/>
<feature type="transmembrane region" description="Helical" evidence="2">
    <location>
        <begin position="95"/>
        <end position="112"/>
    </location>
</feature>
<name>A0A7M4DZT4_CROPO</name>
<reference evidence="3" key="1">
    <citation type="submission" date="2025-08" db="UniProtKB">
        <authorList>
            <consortium name="Ensembl"/>
        </authorList>
    </citation>
    <scope>IDENTIFICATION</scope>
</reference>
<evidence type="ECO:0000256" key="1">
    <source>
        <dbReference type="SAM" id="MobiDB-lite"/>
    </source>
</evidence>
<dbReference type="OMA" id="QVVSHPD"/>
<accession>A0A7M4DZT4</accession>
<evidence type="ECO:0000313" key="4">
    <source>
        <dbReference type="Proteomes" id="UP000594220"/>
    </source>
</evidence>
<keyword evidence="4" id="KW-1185">Reference proteome</keyword>
<keyword evidence="2" id="KW-0472">Membrane</keyword>
<evidence type="ECO:0000313" key="3">
    <source>
        <dbReference type="Ensembl" id="ENSCPRP00005002268.1"/>
    </source>
</evidence>
<sequence length="177" mass="19810">MVKASCPIHSNICLLFVQLHSTGCRKKCKTLLTSLHLLAVLRHIIWADRSQKFNVVITMVLGHFFCIRFTYTYIDLHFSVKAIVQQEVMGHSDPVGLHWMALAIIVVSNIPWKQEVFVITDFPLGPLRQRHFPASRQRQTLRDSTEPAPGARAPHNPPPPAPAGQPTYRGGALALCS</sequence>
<dbReference type="GeneTree" id="ENSGT01030000234896"/>
<keyword evidence="2" id="KW-0812">Transmembrane</keyword>
<dbReference type="Ensembl" id="ENSCPRT00005002655.1">
    <property type="protein sequence ID" value="ENSCPRP00005002268.1"/>
    <property type="gene ID" value="ENSCPRG00005001664.1"/>
</dbReference>
<reference evidence="3" key="2">
    <citation type="submission" date="2025-09" db="UniProtKB">
        <authorList>
            <consortium name="Ensembl"/>
        </authorList>
    </citation>
    <scope>IDENTIFICATION</scope>
</reference>
<dbReference type="Proteomes" id="UP000594220">
    <property type="component" value="Unplaced"/>
</dbReference>
<feature type="region of interest" description="Disordered" evidence="1">
    <location>
        <begin position="133"/>
        <end position="177"/>
    </location>
</feature>
<organism evidence="3 4">
    <name type="scientific">Crocodylus porosus</name>
    <name type="common">Saltwater crocodile</name>
    <name type="synonym">Estuarine crocodile</name>
    <dbReference type="NCBI Taxonomy" id="8502"/>
    <lineage>
        <taxon>Eukaryota</taxon>
        <taxon>Metazoa</taxon>
        <taxon>Chordata</taxon>
        <taxon>Craniata</taxon>
        <taxon>Vertebrata</taxon>
        <taxon>Euteleostomi</taxon>
        <taxon>Archelosauria</taxon>
        <taxon>Archosauria</taxon>
        <taxon>Crocodylia</taxon>
        <taxon>Longirostres</taxon>
        <taxon>Crocodylidae</taxon>
        <taxon>Crocodylus</taxon>
    </lineage>
</organism>
<evidence type="ECO:0000256" key="2">
    <source>
        <dbReference type="SAM" id="Phobius"/>
    </source>
</evidence>
<keyword evidence="2" id="KW-1133">Transmembrane helix</keyword>